<protein>
    <recommendedName>
        <fullName evidence="2">leucine--tRNA ligase</fullName>
        <ecNumber evidence="2">6.1.1.4</ecNumber>
    </recommendedName>
    <alternativeName>
        <fullName evidence="8">Leucyl-tRNA synthetase</fullName>
    </alternativeName>
</protein>
<dbReference type="Gene3D" id="3.90.740.10">
    <property type="entry name" value="Valyl/Leucyl/Isoleucyl-tRNA synthetase, editing domain"/>
    <property type="match status" value="1"/>
</dbReference>
<dbReference type="EC" id="6.1.1.4" evidence="2"/>
<evidence type="ECO:0000313" key="10">
    <source>
        <dbReference type="Proteomes" id="UP000054560"/>
    </source>
</evidence>
<name>A0A0L0FCZ6_9EUKA</name>
<evidence type="ECO:0000256" key="5">
    <source>
        <dbReference type="ARBA" id="ARBA00022840"/>
    </source>
</evidence>
<dbReference type="SUPFAM" id="SSF52374">
    <property type="entry name" value="Nucleotidylyl transferase"/>
    <property type="match status" value="1"/>
</dbReference>
<dbReference type="PANTHER" id="PTHR45794">
    <property type="entry name" value="LEUCYL-TRNA SYNTHETASE"/>
    <property type="match status" value="1"/>
</dbReference>
<sequence>SFITTPANPYYDSFVRWQFETLNDLGKIKFGKRHTIYSPKDGQPCMDHDRQTGEGVGSQEYTLIKLHVRELPSEMASLTDGGKKVYMVAGTLRPETMYGQTNVWVRPDMSYGAYDVGENEIFICAEHCAKNLSYQGRSPVFGETTKVMDLVGMDIIGVPLEAPLTSYDVVYTLPMLNIKPDKGSGIVTSVPSDSPDDYATLRDLKNKQPMREKFGITDEMVLPFEVLPVIRIDELGDLAAVFACDKFKIRSQNDTEALAKAKDLVYLKGFYEGVLLVGDYKGMSVADAKPKVRADLIKQ</sequence>
<dbReference type="EMBL" id="KQ244488">
    <property type="protein sequence ID" value="KNC74356.1"/>
    <property type="molecule type" value="Genomic_DNA"/>
</dbReference>
<dbReference type="GO" id="GO:0002161">
    <property type="term" value="F:aminoacyl-tRNA deacylase activity"/>
    <property type="evidence" value="ECO:0007669"/>
    <property type="project" value="InterPro"/>
</dbReference>
<evidence type="ECO:0000256" key="7">
    <source>
        <dbReference type="ARBA" id="ARBA00023146"/>
    </source>
</evidence>
<dbReference type="STRING" id="667725.A0A0L0FCZ6"/>
<dbReference type="GO" id="GO:0005524">
    <property type="term" value="F:ATP binding"/>
    <property type="evidence" value="ECO:0007669"/>
    <property type="project" value="UniProtKB-KW"/>
</dbReference>
<evidence type="ECO:0000313" key="9">
    <source>
        <dbReference type="EMBL" id="KNC74356.1"/>
    </source>
</evidence>
<dbReference type="InterPro" id="IPR004493">
    <property type="entry name" value="Leu-tRNA-synth_Ia_arc/euk"/>
</dbReference>
<keyword evidence="7" id="KW-0030">Aminoacyl-tRNA synthetase</keyword>
<dbReference type="InterPro" id="IPR009008">
    <property type="entry name" value="Val/Leu/Ile-tRNA-synth_edit"/>
</dbReference>
<keyword evidence="3" id="KW-0436">Ligase</keyword>
<keyword evidence="4" id="KW-0547">Nucleotide-binding</keyword>
<dbReference type="Proteomes" id="UP000054560">
    <property type="component" value="Unassembled WGS sequence"/>
</dbReference>
<dbReference type="SUPFAM" id="SSF50677">
    <property type="entry name" value="ValRS/IleRS/LeuRS editing domain"/>
    <property type="match status" value="1"/>
</dbReference>
<comment type="similarity">
    <text evidence="1">Belongs to the class-I aminoacyl-tRNA synthetase family.</text>
</comment>
<dbReference type="GO" id="GO:0006429">
    <property type="term" value="P:leucyl-tRNA aminoacylation"/>
    <property type="evidence" value="ECO:0007669"/>
    <property type="project" value="InterPro"/>
</dbReference>
<evidence type="ECO:0000256" key="1">
    <source>
        <dbReference type="ARBA" id="ARBA00005594"/>
    </source>
</evidence>
<proteinExistence type="inferred from homology"/>
<dbReference type="GeneID" id="25913597"/>
<gene>
    <name evidence="9" type="ORF">SARC_13093</name>
</gene>
<dbReference type="FunFam" id="3.90.740.10:FF:000001">
    <property type="entry name" value="Leucine--tRNA ligase, cytoplasmic"/>
    <property type="match status" value="1"/>
</dbReference>
<reference evidence="9 10" key="1">
    <citation type="submission" date="2011-02" db="EMBL/GenBank/DDBJ databases">
        <title>The Genome Sequence of Sphaeroforma arctica JP610.</title>
        <authorList>
            <consortium name="The Broad Institute Genome Sequencing Platform"/>
            <person name="Russ C."/>
            <person name="Cuomo C."/>
            <person name="Young S.K."/>
            <person name="Zeng Q."/>
            <person name="Gargeya S."/>
            <person name="Alvarado L."/>
            <person name="Berlin A."/>
            <person name="Chapman S.B."/>
            <person name="Chen Z."/>
            <person name="Freedman E."/>
            <person name="Gellesch M."/>
            <person name="Goldberg J."/>
            <person name="Griggs A."/>
            <person name="Gujja S."/>
            <person name="Heilman E."/>
            <person name="Heiman D."/>
            <person name="Howarth C."/>
            <person name="Mehta T."/>
            <person name="Neiman D."/>
            <person name="Pearson M."/>
            <person name="Roberts A."/>
            <person name="Saif S."/>
            <person name="Shea T."/>
            <person name="Shenoy N."/>
            <person name="Sisk P."/>
            <person name="Stolte C."/>
            <person name="Sykes S."/>
            <person name="White J."/>
            <person name="Yandava C."/>
            <person name="Burger G."/>
            <person name="Gray M.W."/>
            <person name="Holland P.W.H."/>
            <person name="King N."/>
            <person name="Lang F.B.F."/>
            <person name="Roger A.J."/>
            <person name="Ruiz-Trillo I."/>
            <person name="Haas B."/>
            <person name="Nusbaum C."/>
            <person name="Birren B."/>
        </authorList>
    </citation>
    <scope>NUCLEOTIDE SEQUENCE [LARGE SCALE GENOMIC DNA]</scope>
    <source>
        <strain evidence="9 10">JP610</strain>
    </source>
</reference>
<feature type="non-terminal residue" evidence="9">
    <location>
        <position position="1"/>
    </location>
</feature>
<evidence type="ECO:0000256" key="3">
    <source>
        <dbReference type="ARBA" id="ARBA00022598"/>
    </source>
</evidence>
<dbReference type="eggNOG" id="KOG0437">
    <property type="taxonomic scope" value="Eukaryota"/>
</dbReference>
<dbReference type="RefSeq" id="XP_014148258.1">
    <property type="nucleotide sequence ID" value="XM_014292783.1"/>
</dbReference>
<accession>A0A0L0FCZ6</accession>
<evidence type="ECO:0000256" key="4">
    <source>
        <dbReference type="ARBA" id="ARBA00022741"/>
    </source>
</evidence>
<keyword evidence="5" id="KW-0067">ATP-binding</keyword>
<dbReference type="OrthoDB" id="10249672at2759"/>
<evidence type="ECO:0000256" key="8">
    <source>
        <dbReference type="ARBA" id="ARBA00030520"/>
    </source>
</evidence>
<evidence type="ECO:0000256" key="2">
    <source>
        <dbReference type="ARBA" id="ARBA00013164"/>
    </source>
</evidence>
<organism evidence="9 10">
    <name type="scientific">Sphaeroforma arctica JP610</name>
    <dbReference type="NCBI Taxonomy" id="667725"/>
    <lineage>
        <taxon>Eukaryota</taxon>
        <taxon>Ichthyosporea</taxon>
        <taxon>Ichthyophonida</taxon>
        <taxon>Sphaeroforma</taxon>
    </lineage>
</organism>
<keyword evidence="6" id="KW-0648">Protein biosynthesis</keyword>
<feature type="non-terminal residue" evidence="9">
    <location>
        <position position="299"/>
    </location>
</feature>
<dbReference type="PANTHER" id="PTHR45794:SF1">
    <property type="entry name" value="LEUCINE--TRNA LIGASE, CYTOPLASMIC"/>
    <property type="match status" value="1"/>
</dbReference>
<evidence type="ECO:0000256" key="6">
    <source>
        <dbReference type="ARBA" id="ARBA00022917"/>
    </source>
</evidence>
<keyword evidence="10" id="KW-1185">Reference proteome</keyword>
<dbReference type="AlphaFoldDB" id="A0A0L0FCZ6"/>
<dbReference type="GO" id="GO:0004823">
    <property type="term" value="F:leucine-tRNA ligase activity"/>
    <property type="evidence" value="ECO:0007669"/>
    <property type="project" value="UniProtKB-EC"/>
</dbReference>